<keyword evidence="2" id="KW-1185">Reference proteome</keyword>
<gene>
    <name evidence="1" type="ORF">FH972_003254</name>
</gene>
<evidence type="ECO:0000313" key="2">
    <source>
        <dbReference type="Proteomes" id="UP000327013"/>
    </source>
</evidence>
<accession>A0A5N6QKR7</accession>
<organism evidence="1 2">
    <name type="scientific">Carpinus fangiana</name>
    <dbReference type="NCBI Taxonomy" id="176857"/>
    <lineage>
        <taxon>Eukaryota</taxon>
        <taxon>Viridiplantae</taxon>
        <taxon>Streptophyta</taxon>
        <taxon>Embryophyta</taxon>
        <taxon>Tracheophyta</taxon>
        <taxon>Spermatophyta</taxon>
        <taxon>Magnoliopsida</taxon>
        <taxon>eudicotyledons</taxon>
        <taxon>Gunneridae</taxon>
        <taxon>Pentapetalae</taxon>
        <taxon>rosids</taxon>
        <taxon>fabids</taxon>
        <taxon>Fagales</taxon>
        <taxon>Betulaceae</taxon>
        <taxon>Carpinus</taxon>
    </lineage>
</organism>
<reference evidence="1 2" key="1">
    <citation type="submission" date="2019-06" db="EMBL/GenBank/DDBJ databases">
        <title>A chromosomal-level reference genome of Carpinus fangiana (Coryloideae, Betulaceae).</title>
        <authorList>
            <person name="Yang X."/>
            <person name="Wang Z."/>
            <person name="Zhang L."/>
            <person name="Hao G."/>
            <person name="Liu J."/>
            <person name="Yang Y."/>
        </authorList>
    </citation>
    <scope>NUCLEOTIDE SEQUENCE [LARGE SCALE GENOMIC DNA]</scope>
    <source>
        <strain evidence="1">Cfa_2016G</strain>
        <tissue evidence="1">Leaf</tissue>
    </source>
</reference>
<sequence>MAKKEDQEIIRHQLPTVSPGNDRRTNTTFANWMRGSRESRQSYINSINNIRAHTSDGLFCQHSFAHKLIREMVVTIWDGERCFVESGGRLEPRGAYGSADLAIKSKGKVGKDRGYIVEQGDWGGGEEDMAFWFRRRRAKIIKKRTLSRREKGLVKSKESPVFI</sequence>
<protein>
    <submittedName>
        <fullName evidence="1">Uncharacterized protein</fullName>
    </submittedName>
</protein>
<evidence type="ECO:0000313" key="1">
    <source>
        <dbReference type="EMBL" id="KAE7998743.1"/>
    </source>
</evidence>
<name>A0A5N6QKR7_9ROSI</name>
<dbReference type="AlphaFoldDB" id="A0A5N6QKR7"/>
<dbReference type="Proteomes" id="UP000327013">
    <property type="component" value="Chromosome 1"/>
</dbReference>
<dbReference type="EMBL" id="CM017321">
    <property type="protein sequence ID" value="KAE7998743.1"/>
    <property type="molecule type" value="Genomic_DNA"/>
</dbReference>
<proteinExistence type="predicted"/>